<dbReference type="InterPro" id="IPR036909">
    <property type="entry name" value="Cyt_c-like_dom_sf"/>
</dbReference>
<dbReference type="PRINTS" id="PR00604">
    <property type="entry name" value="CYTCHRMECIAB"/>
</dbReference>
<dbReference type="AlphaFoldDB" id="A0A1I0QEQ4"/>
<feature type="signal peptide" evidence="7">
    <location>
        <begin position="1"/>
        <end position="24"/>
    </location>
</feature>
<evidence type="ECO:0000259" key="8">
    <source>
        <dbReference type="PROSITE" id="PS51007"/>
    </source>
</evidence>
<keyword evidence="5 6" id="KW-0408">Iron</keyword>
<keyword evidence="4" id="KW-0249">Electron transport</keyword>
<sequence length="119" mass="12533">MPQILTKGTSVKSRLILHLVIALAATAFTPTFLSAQDADAGEKVFGKCKTCRQVGEKAKNRVGPVLNGIVGQSAGAVERFKYSDAMSNSGIVWDDVTLAAYLTDPTATVPGNKMSFASL</sequence>
<evidence type="ECO:0000256" key="6">
    <source>
        <dbReference type="PROSITE-ProRule" id="PRU00433"/>
    </source>
</evidence>
<evidence type="ECO:0000256" key="1">
    <source>
        <dbReference type="ARBA" id="ARBA00022448"/>
    </source>
</evidence>
<keyword evidence="3 6" id="KW-0479">Metal-binding</keyword>
<feature type="chain" id="PRO_5011629269" evidence="7">
    <location>
        <begin position="25"/>
        <end position="119"/>
    </location>
</feature>
<dbReference type="PROSITE" id="PS51007">
    <property type="entry name" value="CYTC"/>
    <property type="match status" value="1"/>
</dbReference>
<evidence type="ECO:0000256" key="5">
    <source>
        <dbReference type="ARBA" id="ARBA00023004"/>
    </source>
</evidence>
<dbReference type="SUPFAM" id="SSF46626">
    <property type="entry name" value="Cytochrome c"/>
    <property type="match status" value="1"/>
</dbReference>
<dbReference type="InterPro" id="IPR009056">
    <property type="entry name" value="Cyt_c-like_dom"/>
</dbReference>
<dbReference type="EMBL" id="FOJB01000001">
    <property type="protein sequence ID" value="SEW25488.1"/>
    <property type="molecule type" value="Genomic_DNA"/>
</dbReference>
<evidence type="ECO:0000313" key="10">
    <source>
        <dbReference type="Proteomes" id="UP000199650"/>
    </source>
</evidence>
<name>A0A1I0QEQ4_9RHOB</name>
<evidence type="ECO:0000313" key="9">
    <source>
        <dbReference type="EMBL" id="SEW25488.1"/>
    </source>
</evidence>
<keyword evidence="2 6" id="KW-0349">Heme</keyword>
<evidence type="ECO:0000256" key="7">
    <source>
        <dbReference type="SAM" id="SignalP"/>
    </source>
</evidence>
<dbReference type="RefSeq" id="WP_245744732.1">
    <property type="nucleotide sequence ID" value="NZ_FOJB01000001.1"/>
</dbReference>
<proteinExistence type="predicted"/>
<keyword evidence="7" id="KW-0732">Signal</keyword>
<dbReference type="Gene3D" id="1.10.760.10">
    <property type="entry name" value="Cytochrome c-like domain"/>
    <property type="match status" value="1"/>
</dbReference>
<reference evidence="9 10" key="1">
    <citation type="submission" date="2016-10" db="EMBL/GenBank/DDBJ databases">
        <authorList>
            <person name="de Groot N.N."/>
        </authorList>
    </citation>
    <scope>NUCLEOTIDE SEQUENCE [LARGE SCALE GENOMIC DNA]</scope>
    <source>
        <strain evidence="9 10">DSM 29439</strain>
    </source>
</reference>
<dbReference type="InterPro" id="IPR002327">
    <property type="entry name" value="Cyt_c_1A/1B"/>
</dbReference>
<keyword evidence="10" id="KW-1185">Reference proteome</keyword>
<feature type="domain" description="Cytochrome c" evidence="8">
    <location>
        <begin position="36"/>
        <end position="119"/>
    </location>
</feature>
<dbReference type="GO" id="GO:0020037">
    <property type="term" value="F:heme binding"/>
    <property type="evidence" value="ECO:0007669"/>
    <property type="project" value="InterPro"/>
</dbReference>
<dbReference type="Proteomes" id="UP000199650">
    <property type="component" value="Unassembled WGS sequence"/>
</dbReference>
<organism evidence="9 10">
    <name type="scientific">Aliiroseovarius sediminilitoris</name>
    <dbReference type="NCBI Taxonomy" id="1173584"/>
    <lineage>
        <taxon>Bacteria</taxon>
        <taxon>Pseudomonadati</taxon>
        <taxon>Pseudomonadota</taxon>
        <taxon>Alphaproteobacteria</taxon>
        <taxon>Rhodobacterales</taxon>
        <taxon>Paracoccaceae</taxon>
        <taxon>Aliiroseovarius</taxon>
    </lineage>
</organism>
<keyword evidence="1" id="KW-0813">Transport</keyword>
<dbReference type="GO" id="GO:0046872">
    <property type="term" value="F:metal ion binding"/>
    <property type="evidence" value="ECO:0007669"/>
    <property type="project" value="UniProtKB-KW"/>
</dbReference>
<evidence type="ECO:0000256" key="4">
    <source>
        <dbReference type="ARBA" id="ARBA00022982"/>
    </source>
</evidence>
<dbReference type="STRING" id="1173584.SAMN05444851_2486"/>
<dbReference type="PANTHER" id="PTHR11961">
    <property type="entry name" value="CYTOCHROME C"/>
    <property type="match status" value="1"/>
</dbReference>
<accession>A0A1I0QEQ4</accession>
<evidence type="ECO:0000256" key="3">
    <source>
        <dbReference type="ARBA" id="ARBA00022723"/>
    </source>
</evidence>
<gene>
    <name evidence="9" type="ORF">SAMN05444851_2486</name>
</gene>
<dbReference type="GO" id="GO:0009055">
    <property type="term" value="F:electron transfer activity"/>
    <property type="evidence" value="ECO:0007669"/>
    <property type="project" value="InterPro"/>
</dbReference>
<protein>
    <submittedName>
        <fullName evidence="9">Cytochrome c</fullName>
    </submittedName>
</protein>
<evidence type="ECO:0000256" key="2">
    <source>
        <dbReference type="ARBA" id="ARBA00022617"/>
    </source>
</evidence>